<dbReference type="PANTHER" id="PTHR11504:SF13">
    <property type="entry name" value="CYTOCHROME C OXIDASE SUBUNIT"/>
    <property type="match status" value="1"/>
</dbReference>
<keyword evidence="9 12" id="KW-0496">Mitochondrion</keyword>
<proteinExistence type="inferred from homology"/>
<evidence type="ECO:0000256" key="11">
    <source>
        <dbReference type="RuleBase" id="RU004396"/>
    </source>
</evidence>
<dbReference type="GO" id="GO:0016491">
    <property type="term" value="F:oxidoreductase activity"/>
    <property type="evidence" value="ECO:0007669"/>
    <property type="project" value="UniProtKB-KW"/>
</dbReference>
<evidence type="ECO:0000256" key="4">
    <source>
        <dbReference type="ARBA" id="ARBA00022692"/>
    </source>
</evidence>
<evidence type="ECO:0000256" key="3">
    <source>
        <dbReference type="ARBA" id="ARBA00005553"/>
    </source>
</evidence>
<evidence type="ECO:0000256" key="12">
    <source>
        <dbReference type="RuleBase" id="RU004397"/>
    </source>
</evidence>
<dbReference type="GO" id="GO:0005743">
    <property type="term" value="C:mitochondrial inner membrane"/>
    <property type="evidence" value="ECO:0007669"/>
    <property type="project" value="UniProtKB-SubCell"/>
</dbReference>
<evidence type="ECO:0000256" key="2">
    <source>
        <dbReference type="ARBA" id="ARBA00004673"/>
    </source>
</evidence>
<keyword evidence="8" id="KW-0560">Oxidoreductase</keyword>
<dbReference type="FunFam" id="4.10.95.10:FF:000001">
    <property type="entry name" value="Cytochrome c oxidase subunit 6A, mitochondrial"/>
    <property type="match status" value="1"/>
</dbReference>
<dbReference type="InterPro" id="IPR018507">
    <property type="entry name" value="Cyt_c_oxidase_su6a_CS"/>
</dbReference>
<gene>
    <name evidence="13" type="ORF">GDO78_007280</name>
</gene>
<dbReference type="Gene3D" id="4.10.95.10">
    <property type="entry name" value="Cytochrome c oxidase, subunit VIa"/>
    <property type="match status" value="1"/>
</dbReference>
<dbReference type="InterPro" id="IPR001349">
    <property type="entry name" value="Cyt_c_oxidase_su6a"/>
</dbReference>
<keyword evidence="10 12" id="KW-0472">Membrane</keyword>
<dbReference type="AlphaFoldDB" id="A0A8J6FGD3"/>
<evidence type="ECO:0000256" key="7">
    <source>
        <dbReference type="ARBA" id="ARBA00022989"/>
    </source>
</evidence>
<evidence type="ECO:0000256" key="8">
    <source>
        <dbReference type="ARBA" id="ARBA00023002"/>
    </source>
</evidence>
<protein>
    <recommendedName>
        <fullName evidence="12">Cytochrome c oxidase subunit</fullName>
    </recommendedName>
    <alternativeName>
        <fullName evidence="12">Cytochrome c oxidase polypeptide VIa</fullName>
    </alternativeName>
</protein>
<dbReference type="GO" id="GO:0030234">
    <property type="term" value="F:enzyme regulator activity"/>
    <property type="evidence" value="ECO:0007669"/>
    <property type="project" value="TreeGrafter"/>
</dbReference>
<evidence type="ECO:0000313" key="13">
    <source>
        <dbReference type="EMBL" id="KAG9487333.1"/>
    </source>
</evidence>
<evidence type="ECO:0000313" key="14">
    <source>
        <dbReference type="Proteomes" id="UP000770717"/>
    </source>
</evidence>
<comment type="similarity">
    <text evidence="3 11">Belongs to the cytochrome c oxidase subunit 6A family.</text>
</comment>
<dbReference type="GO" id="GO:0006123">
    <property type="term" value="P:mitochondrial electron transport, cytochrome c to oxygen"/>
    <property type="evidence" value="ECO:0007669"/>
    <property type="project" value="TreeGrafter"/>
</dbReference>
<dbReference type="SUPFAM" id="SSF81411">
    <property type="entry name" value="Mitochondrial cytochrome c oxidase subunit VIa"/>
    <property type="match status" value="1"/>
</dbReference>
<dbReference type="PANTHER" id="PTHR11504">
    <property type="entry name" value="CYTOCHROME C OXIDASE POLYPEPTIDE VIA"/>
    <property type="match status" value="1"/>
</dbReference>
<organism evidence="13 14">
    <name type="scientific">Eleutherodactylus coqui</name>
    <name type="common">Puerto Rican coqui</name>
    <dbReference type="NCBI Taxonomy" id="57060"/>
    <lineage>
        <taxon>Eukaryota</taxon>
        <taxon>Metazoa</taxon>
        <taxon>Chordata</taxon>
        <taxon>Craniata</taxon>
        <taxon>Vertebrata</taxon>
        <taxon>Euteleostomi</taxon>
        <taxon>Amphibia</taxon>
        <taxon>Batrachia</taxon>
        <taxon>Anura</taxon>
        <taxon>Neobatrachia</taxon>
        <taxon>Hyloidea</taxon>
        <taxon>Eleutherodactylidae</taxon>
        <taxon>Eleutherodactylinae</taxon>
        <taxon>Eleutherodactylus</taxon>
        <taxon>Eleutherodactylus</taxon>
    </lineage>
</organism>
<comment type="caution">
    <text evidence="13">The sequence shown here is derived from an EMBL/GenBank/DDBJ whole genome shotgun (WGS) entry which is preliminary data.</text>
</comment>
<dbReference type="Pfam" id="PF02046">
    <property type="entry name" value="COX6A"/>
    <property type="match status" value="1"/>
</dbReference>
<dbReference type="CDD" id="cd00925">
    <property type="entry name" value="Cyt_c_Oxidase_VIa"/>
    <property type="match status" value="1"/>
</dbReference>
<evidence type="ECO:0000256" key="5">
    <source>
        <dbReference type="ARBA" id="ARBA00022792"/>
    </source>
</evidence>
<comment type="subcellular location">
    <subcellularLocation>
        <location evidence="1">Mitochondrion inner membrane</location>
        <topology evidence="1">Single-pass membrane protein</topology>
    </subcellularLocation>
</comment>
<evidence type="ECO:0000256" key="1">
    <source>
        <dbReference type="ARBA" id="ARBA00004434"/>
    </source>
</evidence>
<keyword evidence="5 12" id="KW-0999">Mitochondrion inner membrane</keyword>
<keyword evidence="7" id="KW-1133">Transmembrane helix</keyword>
<keyword evidence="4" id="KW-0812">Transmembrane</keyword>
<comment type="pathway">
    <text evidence="2">Energy metabolism; oxidative phosphorylation.</text>
</comment>
<dbReference type="PIRSF" id="PIRSF000277">
    <property type="entry name" value="COX6A1"/>
    <property type="match status" value="1"/>
</dbReference>
<reference evidence="13" key="1">
    <citation type="thesis" date="2020" institute="ProQuest LLC" country="789 East Eisenhower Parkway, Ann Arbor, MI, USA">
        <title>Comparative Genomics and Chromosome Evolution.</title>
        <authorList>
            <person name="Mudd A.B."/>
        </authorList>
    </citation>
    <scope>NUCLEOTIDE SEQUENCE</scope>
    <source>
        <strain evidence="13">HN-11 Male</strain>
        <tissue evidence="13">Kidney and liver</tissue>
    </source>
</reference>
<dbReference type="Proteomes" id="UP000770717">
    <property type="component" value="Unassembled WGS sequence"/>
</dbReference>
<sequence>MAALGRLAGVLSRSVAARGRLFSAEAHSEGGSARTWKVLTFLVAFPSVAVAMLNSYLKELNHHEERPEFIPYEHLRIRSKKFPWGDGNKTLFHNSHMNALPDGYEECEDSAHH</sequence>
<dbReference type="EMBL" id="WNTK01000003">
    <property type="protein sequence ID" value="KAG9487333.1"/>
    <property type="molecule type" value="Genomic_DNA"/>
</dbReference>
<dbReference type="OrthoDB" id="5947505at2759"/>
<accession>A0A8J6FGD3</accession>
<evidence type="ECO:0000256" key="9">
    <source>
        <dbReference type="ARBA" id="ARBA00023128"/>
    </source>
</evidence>
<dbReference type="UniPathway" id="UPA00705"/>
<keyword evidence="14" id="KW-1185">Reference proteome</keyword>
<name>A0A8J6FGD3_ELECQ</name>
<evidence type="ECO:0000256" key="6">
    <source>
        <dbReference type="ARBA" id="ARBA00022946"/>
    </source>
</evidence>
<evidence type="ECO:0000256" key="10">
    <source>
        <dbReference type="ARBA" id="ARBA00023136"/>
    </source>
</evidence>
<dbReference type="PROSITE" id="PS01329">
    <property type="entry name" value="COX6A"/>
    <property type="match status" value="1"/>
</dbReference>
<dbReference type="InterPro" id="IPR036418">
    <property type="entry name" value="Cyt_c_oxidase_su6a_sf"/>
</dbReference>
<keyword evidence="6" id="KW-0809">Transit peptide</keyword>